<gene>
    <name evidence="12" type="ORF">RMAR00112_LOCUS32404</name>
    <name evidence="13" type="ORF">RMAR00112_LOCUS32415</name>
</gene>
<feature type="transmembrane region" description="Helical" evidence="10">
    <location>
        <begin position="216"/>
        <end position="239"/>
    </location>
</feature>
<evidence type="ECO:0000256" key="3">
    <source>
        <dbReference type="ARBA" id="ARBA00022692"/>
    </source>
</evidence>
<evidence type="ECO:0000256" key="6">
    <source>
        <dbReference type="ARBA" id="ARBA00023139"/>
    </source>
</evidence>
<keyword evidence="2 10" id="KW-0808">Transferase</keyword>
<evidence type="ECO:0000256" key="10">
    <source>
        <dbReference type="RuleBase" id="RU079119"/>
    </source>
</evidence>
<keyword evidence="5 10" id="KW-0472">Membrane</keyword>
<dbReference type="PROSITE" id="PS50216">
    <property type="entry name" value="DHHC"/>
    <property type="match status" value="1"/>
</dbReference>
<dbReference type="EMBL" id="HBHW01042017">
    <property type="protein sequence ID" value="CAE0064332.1"/>
    <property type="molecule type" value="Transcribed_RNA"/>
</dbReference>
<dbReference type="Pfam" id="PF01529">
    <property type="entry name" value="DHHC"/>
    <property type="match status" value="1"/>
</dbReference>
<evidence type="ECO:0000256" key="4">
    <source>
        <dbReference type="ARBA" id="ARBA00022989"/>
    </source>
</evidence>
<keyword evidence="4 10" id="KW-1133">Transmembrane helix</keyword>
<dbReference type="EMBL" id="HBHW01042028">
    <property type="protein sequence ID" value="CAE0064343.1"/>
    <property type="molecule type" value="Transcribed_RNA"/>
</dbReference>
<feature type="transmembrane region" description="Helical" evidence="10">
    <location>
        <begin position="164"/>
        <end position="188"/>
    </location>
</feature>
<evidence type="ECO:0000256" key="2">
    <source>
        <dbReference type="ARBA" id="ARBA00022679"/>
    </source>
</evidence>
<evidence type="ECO:0000256" key="5">
    <source>
        <dbReference type="ARBA" id="ARBA00023136"/>
    </source>
</evidence>
<comment type="domain">
    <text evidence="10">The DHHC domain is required for palmitoyltransferase activity.</text>
</comment>
<dbReference type="InterPro" id="IPR039859">
    <property type="entry name" value="PFA4/ZDH16/20/ERF2-like"/>
</dbReference>
<keyword evidence="7" id="KW-0449">Lipoprotein</keyword>
<dbReference type="GO" id="GO:0005783">
    <property type="term" value="C:endoplasmic reticulum"/>
    <property type="evidence" value="ECO:0007669"/>
    <property type="project" value="TreeGrafter"/>
</dbReference>
<reference evidence="13" key="1">
    <citation type="submission" date="2021-01" db="EMBL/GenBank/DDBJ databases">
        <authorList>
            <person name="Corre E."/>
            <person name="Pelletier E."/>
            <person name="Niang G."/>
            <person name="Scheremetjew M."/>
            <person name="Finn R."/>
            <person name="Kale V."/>
            <person name="Holt S."/>
            <person name="Cochrane G."/>
            <person name="Meng A."/>
            <person name="Brown T."/>
            <person name="Cohen L."/>
        </authorList>
    </citation>
    <scope>NUCLEOTIDE SEQUENCE</scope>
    <source>
        <strain evidence="13">CCMP 769</strain>
    </source>
</reference>
<evidence type="ECO:0000313" key="13">
    <source>
        <dbReference type="EMBL" id="CAE0064343.1"/>
    </source>
</evidence>
<dbReference type="PANTHER" id="PTHR22883:SF43">
    <property type="entry name" value="PALMITOYLTRANSFERASE APP"/>
    <property type="match status" value="1"/>
</dbReference>
<feature type="transmembrane region" description="Helical" evidence="10">
    <location>
        <begin position="54"/>
        <end position="78"/>
    </location>
</feature>
<evidence type="ECO:0000313" key="12">
    <source>
        <dbReference type="EMBL" id="CAE0064332.1"/>
    </source>
</evidence>
<evidence type="ECO:0000256" key="7">
    <source>
        <dbReference type="ARBA" id="ARBA00023288"/>
    </source>
</evidence>
<protein>
    <recommendedName>
        <fullName evidence="10">Palmitoyltransferase</fullName>
        <ecNumber evidence="10">2.3.1.225</ecNumber>
    </recommendedName>
</protein>
<evidence type="ECO:0000256" key="8">
    <source>
        <dbReference type="ARBA" id="ARBA00023315"/>
    </source>
</evidence>
<evidence type="ECO:0000256" key="1">
    <source>
        <dbReference type="ARBA" id="ARBA00004127"/>
    </source>
</evidence>
<organism evidence="13">
    <name type="scientific">Rhodosorus marinus</name>
    <dbReference type="NCBI Taxonomy" id="101924"/>
    <lineage>
        <taxon>Eukaryota</taxon>
        <taxon>Rhodophyta</taxon>
        <taxon>Stylonematophyceae</taxon>
        <taxon>Stylonematales</taxon>
        <taxon>Stylonemataceae</taxon>
        <taxon>Rhodosorus</taxon>
    </lineage>
</organism>
<keyword evidence="3 10" id="KW-0812">Transmembrane</keyword>
<comment type="subcellular location">
    <subcellularLocation>
        <location evidence="1">Endomembrane system</location>
        <topology evidence="1">Multi-pass membrane protein</topology>
    </subcellularLocation>
</comment>
<evidence type="ECO:0000259" key="11">
    <source>
        <dbReference type="Pfam" id="PF01529"/>
    </source>
</evidence>
<dbReference type="PANTHER" id="PTHR22883">
    <property type="entry name" value="ZINC FINGER DHHC DOMAIN CONTAINING PROTEIN"/>
    <property type="match status" value="1"/>
</dbReference>
<name>A0A7S3A941_9RHOD</name>
<evidence type="ECO:0000256" key="9">
    <source>
        <dbReference type="ARBA" id="ARBA00048048"/>
    </source>
</evidence>
<feature type="transmembrane region" description="Helical" evidence="10">
    <location>
        <begin position="29"/>
        <end position="48"/>
    </location>
</feature>
<dbReference type="AlphaFoldDB" id="A0A7S3A941"/>
<sequence length="305" mass="33880">MDSLGNYRLGRFRLFLMPPSWRPTLGTRVIAYTTIAMYLWILLPFIIGGRASRLLQLCFLFVLLNIIASSLLLLRAACTDPGIVLRSRSPPADAERFRLKNGRYPRSKPATVNGVNTHAWFCGTCLKWIPPRGFHCKTCDVCVQHFDHHCEFTGSCIGKRNYGLFLGAAFTASLAGLLSTVCIVLFVVELASKSSEQKSVLLKLTEGLSSKATLKLVVLAFLMVLGLVFFFSFAGLLLLHLQLLKENITHHEMLRGTWKQTSGPPKSAYPKQSLVEVLKTLVTDPRPDSELWSHIQTPGGGYALV</sequence>
<keyword evidence="6" id="KW-0564">Palmitate</keyword>
<comment type="similarity">
    <text evidence="10">Belongs to the DHHC palmitoyltransferase family.</text>
</comment>
<dbReference type="InterPro" id="IPR001594">
    <property type="entry name" value="Palmitoyltrfase_DHHC"/>
</dbReference>
<dbReference type="EC" id="2.3.1.225" evidence="10"/>
<comment type="catalytic activity">
    <reaction evidence="9 10">
        <text>L-cysteinyl-[protein] + hexadecanoyl-CoA = S-hexadecanoyl-L-cysteinyl-[protein] + CoA</text>
        <dbReference type="Rhea" id="RHEA:36683"/>
        <dbReference type="Rhea" id="RHEA-COMP:10131"/>
        <dbReference type="Rhea" id="RHEA-COMP:11032"/>
        <dbReference type="ChEBI" id="CHEBI:29950"/>
        <dbReference type="ChEBI" id="CHEBI:57287"/>
        <dbReference type="ChEBI" id="CHEBI:57379"/>
        <dbReference type="ChEBI" id="CHEBI:74151"/>
        <dbReference type="EC" id="2.3.1.225"/>
    </reaction>
</comment>
<accession>A0A7S3A941</accession>
<keyword evidence="8 10" id="KW-0012">Acyltransferase</keyword>
<dbReference type="GO" id="GO:0006612">
    <property type="term" value="P:protein targeting to membrane"/>
    <property type="evidence" value="ECO:0007669"/>
    <property type="project" value="TreeGrafter"/>
</dbReference>
<dbReference type="GO" id="GO:0005794">
    <property type="term" value="C:Golgi apparatus"/>
    <property type="evidence" value="ECO:0007669"/>
    <property type="project" value="TreeGrafter"/>
</dbReference>
<dbReference type="GO" id="GO:0019706">
    <property type="term" value="F:protein-cysteine S-palmitoyltransferase activity"/>
    <property type="evidence" value="ECO:0007669"/>
    <property type="project" value="UniProtKB-EC"/>
</dbReference>
<feature type="domain" description="Palmitoyltransferase DHHC" evidence="11">
    <location>
        <begin position="119"/>
        <end position="255"/>
    </location>
</feature>
<proteinExistence type="inferred from homology"/>